<protein>
    <submittedName>
        <fullName evidence="1">Uncharacterized protein</fullName>
    </submittedName>
</protein>
<dbReference type="AlphaFoldDB" id="A0A1X7UQ45"/>
<organism evidence="1">
    <name type="scientific">Amphimedon queenslandica</name>
    <name type="common">Sponge</name>
    <dbReference type="NCBI Taxonomy" id="400682"/>
    <lineage>
        <taxon>Eukaryota</taxon>
        <taxon>Metazoa</taxon>
        <taxon>Porifera</taxon>
        <taxon>Demospongiae</taxon>
        <taxon>Heteroscleromorpha</taxon>
        <taxon>Haplosclerida</taxon>
        <taxon>Niphatidae</taxon>
        <taxon>Amphimedon</taxon>
    </lineage>
</organism>
<dbReference type="EnsemblMetazoa" id="Aqu2.1.29781_001">
    <property type="protein sequence ID" value="Aqu2.1.29781_001"/>
    <property type="gene ID" value="Aqu2.1.29781"/>
</dbReference>
<proteinExistence type="predicted"/>
<reference evidence="1" key="1">
    <citation type="submission" date="2017-05" db="UniProtKB">
        <authorList>
            <consortium name="EnsemblMetazoa"/>
        </authorList>
    </citation>
    <scope>IDENTIFICATION</scope>
</reference>
<sequence>LKTKFNFKDDDGGSSSLIVSLKFSNINYKPKDDKTMFVVKNDHCSSSLILSIKLSSIKLKTNNIMFITLVMKN</sequence>
<dbReference type="InParanoid" id="A0A1X7UQ45"/>
<evidence type="ECO:0000313" key="1">
    <source>
        <dbReference type="EnsemblMetazoa" id="Aqu2.1.29781_001"/>
    </source>
</evidence>
<name>A0A1X7UQ45_AMPQE</name>
<accession>A0A1X7UQ45</accession>